<dbReference type="Proteomes" id="UP000228934">
    <property type="component" value="Unassembled WGS sequence"/>
</dbReference>
<dbReference type="PANTHER" id="PTHR23389">
    <property type="entry name" value="CHROMOSOME TRANSMISSION FIDELITY FACTOR 18"/>
    <property type="match status" value="1"/>
</dbReference>
<dbReference type="InterPro" id="IPR013725">
    <property type="entry name" value="DNA_replication_fac_RFC1_C"/>
</dbReference>
<feature type="domain" description="DNA replication factor RFC1 C-terminal" evidence="3">
    <location>
        <begin position="28"/>
        <end position="113"/>
    </location>
</feature>
<name>A0A2G9QJP8_AQUCT</name>
<protein>
    <recommendedName>
        <fullName evidence="3">DNA replication factor RFC1 C-terminal domain-containing protein</fullName>
    </recommendedName>
</protein>
<sequence>MHICPDSVCSSIGKFSSKFTIYSYLIFFMIRTRASKGALNLDYLSYMRDRLVQPLIAQGSDGVQEVVDLMDAYYLMKEDFDNIMEICSWGGKPSPFSKVDSKVKSAFTRSYNKEAHLTPYSLQMVKATKRETSSSPDMEYGEEVNNEDNPAQENEDDVGGDAMIKCPDTIKLAE</sequence>
<proteinExistence type="predicted"/>
<dbReference type="GO" id="GO:0005524">
    <property type="term" value="F:ATP binding"/>
    <property type="evidence" value="ECO:0007669"/>
    <property type="project" value="InterPro"/>
</dbReference>
<dbReference type="GO" id="GO:0003689">
    <property type="term" value="F:DNA clamp loader activity"/>
    <property type="evidence" value="ECO:0007669"/>
    <property type="project" value="InterPro"/>
</dbReference>
<dbReference type="PANTHER" id="PTHR23389:SF6">
    <property type="entry name" value="REPLICATION FACTOR C SUBUNIT 1"/>
    <property type="match status" value="1"/>
</dbReference>
<evidence type="ECO:0000256" key="2">
    <source>
        <dbReference type="SAM" id="MobiDB-lite"/>
    </source>
</evidence>
<evidence type="ECO:0000259" key="3">
    <source>
        <dbReference type="Pfam" id="PF08519"/>
    </source>
</evidence>
<dbReference type="GO" id="GO:0005663">
    <property type="term" value="C:DNA replication factor C complex"/>
    <property type="evidence" value="ECO:0007669"/>
    <property type="project" value="InterPro"/>
</dbReference>
<gene>
    <name evidence="4" type="ORF">AB205_0035920</name>
</gene>
<feature type="region of interest" description="Disordered" evidence="2">
    <location>
        <begin position="128"/>
        <end position="163"/>
    </location>
</feature>
<keyword evidence="1" id="KW-0235">DNA replication</keyword>
<reference evidence="5" key="1">
    <citation type="journal article" date="2017" name="Nat. Commun.">
        <title>The North American bullfrog draft genome provides insight into hormonal regulation of long noncoding RNA.</title>
        <authorList>
            <person name="Hammond S.A."/>
            <person name="Warren R.L."/>
            <person name="Vandervalk B.P."/>
            <person name="Kucuk E."/>
            <person name="Khan H."/>
            <person name="Gibb E.A."/>
            <person name="Pandoh P."/>
            <person name="Kirk H."/>
            <person name="Zhao Y."/>
            <person name="Jones M."/>
            <person name="Mungall A.J."/>
            <person name="Coope R."/>
            <person name="Pleasance S."/>
            <person name="Moore R.A."/>
            <person name="Holt R.A."/>
            <person name="Round J.M."/>
            <person name="Ohora S."/>
            <person name="Walle B.V."/>
            <person name="Veldhoen N."/>
            <person name="Helbing C.C."/>
            <person name="Birol I."/>
        </authorList>
    </citation>
    <scope>NUCLEOTIDE SEQUENCE [LARGE SCALE GENOMIC DNA]</scope>
</reference>
<evidence type="ECO:0000313" key="5">
    <source>
        <dbReference type="Proteomes" id="UP000228934"/>
    </source>
</evidence>
<dbReference type="EMBL" id="KV977503">
    <property type="protein sequence ID" value="PIO15333.1"/>
    <property type="molecule type" value="Genomic_DNA"/>
</dbReference>
<organism evidence="4 5">
    <name type="scientific">Aquarana catesbeiana</name>
    <name type="common">American bullfrog</name>
    <name type="synonym">Rana catesbeiana</name>
    <dbReference type="NCBI Taxonomy" id="8400"/>
    <lineage>
        <taxon>Eukaryota</taxon>
        <taxon>Metazoa</taxon>
        <taxon>Chordata</taxon>
        <taxon>Craniata</taxon>
        <taxon>Vertebrata</taxon>
        <taxon>Euteleostomi</taxon>
        <taxon>Amphibia</taxon>
        <taxon>Batrachia</taxon>
        <taxon>Anura</taxon>
        <taxon>Neobatrachia</taxon>
        <taxon>Ranoidea</taxon>
        <taxon>Ranidae</taxon>
        <taxon>Aquarana</taxon>
    </lineage>
</organism>
<accession>A0A2G9QJP8</accession>
<dbReference type="AlphaFoldDB" id="A0A2G9QJP8"/>
<dbReference type="GO" id="GO:0061860">
    <property type="term" value="F:DNA clamp unloader activity"/>
    <property type="evidence" value="ECO:0007669"/>
    <property type="project" value="TreeGrafter"/>
</dbReference>
<dbReference type="GO" id="GO:0005634">
    <property type="term" value="C:nucleus"/>
    <property type="evidence" value="ECO:0007669"/>
    <property type="project" value="TreeGrafter"/>
</dbReference>
<evidence type="ECO:0000313" key="4">
    <source>
        <dbReference type="EMBL" id="PIO15333.1"/>
    </source>
</evidence>
<feature type="non-terminal residue" evidence="4">
    <location>
        <position position="174"/>
    </location>
</feature>
<keyword evidence="5" id="KW-1185">Reference proteome</keyword>
<evidence type="ECO:0000256" key="1">
    <source>
        <dbReference type="ARBA" id="ARBA00022705"/>
    </source>
</evidence>
<dbReference type="OrthoDB" id="446168at2759"/>
<dbReference type="GO" id="GO:0003677">
    <property type="term" value="F:DNA binding"/>
    <property type="evidence" value="ECO:0007669"/>
    <property type="project" value="TreeGrafter"/>
</dbReference>
<dbReference type="GO" id="GO:0006260">
    <property type="term" value="P:DNA replication"/>
    <property type="evidence" value="ECO:0007669"/>
    <property type="project" value="UniProtKB-KW"/>
</dbReference>
<dbReference type="Pfam" id="PF08519">
    <property type="entry name" value="RFC1"/>
    <property type="match status" value="1"/>
</dbReference>